<dbReference type="Proteomes" id="UP000790377">
    <property type="component" value="Unassembled WGS sequence"/>
</dbReference>
<keyword evidence="2" id="KW-1185">Reference proteome</keyword>
<gene>
    <name evidence="1" type="ORF">BJ138DRAFT_1148795</name>
</gene>
<protein>
    <submittedName>
        <fullName evidence="1">Uncharacterized protein</fullName>
    </submittedName>
</protein>
<evidence type="ECO:0000313" key="1">
    <source>
        <dbReference type="EMBL" id="KAH7912295.1"/>
    </source>
</evidence>
<organism evidence="1 2">
    <name type="scientific">Hygrophoropsis aurantiaca</name>
    <dbReference type="NCBI Taxonomy" id="72124"/>
    <lineage>
        <taxon>Eukaryota</taxon>
        <taxon>Fungi</taxon>
        <taxon>Dikarya</taxon>
        <taxon>Basidiomycota</taxon>
        <taxon>Agaricomycotina</taxon>
        <taxon>Agaricomycetes</taxon>
        <taxon>Agaricomycetidae</taxon>
        <taxon>Boletales</taxon>
        <taxon>Coniophorineae</taxon>
        <taxon>Hygrophoropsidaceae</taxon>
        <taxon>Hygrophoropsis</taxon>
    </lineage>
</organism>
<reference evidence="1" key="1">
    <citation type="journal article" date="2021" name="New Phytol.">
        <title>Evolutionary innovations through gain and loss of genes in the ectomycorrhizal Boletales.</title>
        <authorList>
            <person name="Wu G."/>
            <person name="Miyauchi S."/>
            <person name="Morin E."/>
            <person name="Kuo A."/>
            <person name="Drula E."/>
            <person name="Varga T."/>
            <person name="Kohler A."/>
            <person name="Feng B."/>
            <person name="Cao Y."/>
            <person name="Lipzen A."/>
            <person name="Daum C."/>
            <person name="Hundley H."/>
            <person name="Pangilinan J."/>
            <person name="Johnson J."/>
            <person name="Barry K."/>
            <person name="LaButti K."/>
            <person name="Ng V."/>
            <person name="Ahrendt S."/>
            <person name="Min B."/>
            <person name="Choi I.G."/>
            <person name="Park H."/>
            <person name="Plett J.M."/>
            <person name="Magnuson J."/>
            <person name="Spatafora J.W."/>
            <person name="Nagy L.G."/>
            <person name="Henrissat B."/>
            <person name="Grigoriev I.V."/>
            <person name="Yang Z.L."/>
            <person name="Xu J."/>
            <person name="Martin F.M."/>
        </authorList>
    </citation>
    <scope>NUCLEOTIDE SEQUENCE</scope>
    <source>
        <strain evidence="1">ATCC 28755</strain>
    </source>
</reference>
<comment type="caution">
    <text evidence="1">The sequence shown here is derived from an EMBL/GenBank/DDBJ whole genome shotgun (WGS) entry which is preliminary data.</text>
</comment>
<dbReference type="EMBL" id="MU267655">
    <property type="protein sequence ID" value="KAH7912295.1"/>
    <property type="molecule type" value="Genomic_DNA"/>
</dbReference>
<sequence length="592" mass="67141">MSLPSPSANDFARPDAPGHSIPGRHVSIRTSLVRQSSERDVLPRMPAPRYRHATPSGPWPWMDLNSDLPSTEPPSADLSSSSWRGYPQSLFGNWTPDQVKRSKMLISCARAETSTIYKLDVMEGGQFEVRRTDIISKQNEDEYWQSIQEEKRPENICIRALFVDNMTLPVLRMLGTKYNVEPFFFSSSVNWIPSRYQEDVQPGRGDHITITLPFIRTILNDADANSLSSENTSSSYRPQSPPDQMHSEPGEDEEIIDTQAPLLLRPSGHILLLDLLSLHMIRSTESSTMISYHPTANWGWTSAKRLHALVYTAGQSVYWNKLYKQSNDPTLVLLATLWYALYAWDEAFEVLYTHINGLESRVISTNDMRLTRELHVIQAHLLHYQTLLQDFQKSVAFVSLNPNPALSSPFYTSQEQEHSNKLLKTECDNLLSEIDRLEGRRSMQTSRMKNVMNLAFASIKIEDSRSMRDLTEAAVHDSATTKRISYLTMVFLPASLIAGVFGMNVKEIQDGSRGTLGEYAESTVVMTVLTAWIVVAVQTNSPLHASQNATFWQRIAWPVLYAQTRLRNRAVRIKASELGEPMVQFPESTRSR</sequence>
<evidence type="ECO:0000313" key="2">
    <source>
        <dbReference type="Proteomes" id="UP000790377"/>
    </source>
</evidence>
<accession>A0ACB8AGD2</accession>
<proteinExistence type="predicted"/>
<name>A0ACB8AGD2_9AGAM</name>